<name>A0A429XEC1_9RICK</name>
<accession>A0A429XEC1</accession>
<feature type="domain" description="AB hydrolase-1" evidence="1">
    <location>
        <begin position="21"/>
        <end position="135"/>
    </location>
</feature>
<dbReference type="InterPro" id="IPR050266">
    <property type="entry name" value="AB_hydrolase_sf"/>
</dbReference>
<organism evidence="2 3">
    <name type="scientific">Candidatus Aquarickettsia rohweri</name>
    <dbReference type="NCBI Taxonomy" id="2602574"/>
    <lineage>
        <taxon>Bacteria</taxon>
        <taxon>Pseudomonadati</taxon>
        <taxon>Pseudomonadota</taxon>
        <taxon>Alphaproteobacteria</taxon>
        <taxon>Rickettsiales</taxon>
        <taxon>Candidatus Midichloriaceae</taxon>
        <taxon>Candidatus Aquarickettsia</taxon>
    </lineage>
</organism>
<dbReference type="InterPro" id="IPR029058">
    <property type="entry name" value="AB_hydrolase_fold"/>
</dbReference>
<dbReference type="EMBL" id="RXFM01000129">
    <property type="protein sequence ID" value="RST62026.1"/>
    <property type="molecule type" value="Genomic_DNA"/>
</dbReference>
<dbReference type="GO" id="GO:0016787">
    <property type="term" value="F:hydrolase activity"/>
    <property type="evidence" value="ECO:0007669"/>
    <property type="project" value="UniProtKB-KW"/>
</dbReference>
<dbReference type="GO" id="GO:0016020">
    <property type="term" value="C:membrane"/>
    <property type="evidence" value="ECO:0007669"/>
    <property type="project" value="TreeGrafter"/>
</dbReference>
<comment type="caution">
    <text evidence="2">The sequence shown here is derived from an EMBL/GenBank/DDBJ whole genome shotgun (WGS) entry which is preliminary data.</text>
</comment>
<dbReference type="SUPFAM" id="SSF53474">
    <property type="entry name" value="alpha/beta-Hydrolases"/>
    <property type="match status" value="1"/>
</dbReference>
<dbReference type="Gene3D" id="3.40.50.1820">
    <property type="entry name" value="alpha/beta hydrolase"/>
    <property type="match status" value="1"/>
</dbReference>
<dbReference type="Pfam" id="PF00561">
    <property type="entry name" value="Abhydrolase_1"/>
    <property type="match status" value="1"/>
</dbReference>
<evidence type="ECO:0000313" key="2">
    <source>
        <dbReference type="EMBL" id="RST62026.1"/>
    </source>
</evidence>
<dbReference type="OrthoDB" id="9804723at2"/>
<proteinExistence type="predicted"/>
<gene>
    <name evidence="2" type="ORF">EIC27_06670</name>
</gene>
<evidence type="ECO:0000313" key="3">
    <source>
        <dbReference type="Proteomes" id="UP000279470"/>
    </source>
</evidence>
<keyword evidence="2" id="KW-0378">Hydrolase</keyword>
<reference evidence="3" key="1">
    <citation type="submission" date="2018-11" db="EMBL/GenBank/DDBJ databases">
        <title>Phylogenetic, genomic, and biogeographic characterization of a novel and ubiquitous marine invertebrate-associated Rickettsiales parasite, Candidatus Marinoinvertebrata rohwerii, gen. nov., sp. nov.</title>
        <authorList>
            <person name="Klinges J.G."/>
            <person name="Rosales S.M."/>
            <person name="Mcminds R."/>
            <person name="Shaver E.C."/>
            <person name="Shantz A."/>
            <person name="Peters E.C."/>
            <person name="Burkepile D.E."/>
            <person name="Silliman B.R."/>
            <person name="Vega Thurber R.L."/>
        </authorList>
    </citation>
    <scope>NUCLEOTIDE SEQUENCE [LARGE SCALE GENOMIC DNA]</scope>
    <source>
        <strain evidence="3">a_cerv_44</strain>
    </source>
</reference>
<evidence type="ECO:0000259" key="1">
    <source>
        <dbReference type="Pfam" id="PF00561"/>
    </source>
</evidence>
<dbReference type="Proteomes" id="UP000279470">
    <property type="component" value="Unassembled WGS sequence"/>
</dbReference>
<protein>
    <submittedName>
        <fullName evidence="2">Alpha/beta hydrolase</fullName>
    </submittedName>
</protein>
<dbReference type="InterPro" id="IPR000073">
    <property type="entry name" value="AB_hydrolase_1"/>
</dbReference>
<keyword evidence="3" id="KW-1185">Reference proteome</keyword>
<dbReference type="PANTHER" id="PTHR43798">
    <property type="entry name" value="MONOACYLGLYCEROL LIPASE"/>
    <property type="match status" value="1"/>
</dbReference>
<dbReference type="PANTHER" id="PTHR43798:SF33">
    <property type="entry name" value="HYDROLASE, PUTATIVE (AFU_ORTHOLOGUE AFUA_2G14860)-RELATED"/>
    <property type="match status" value="1"/>
</dbReference>
<dbReference type="AlphaFoldDB" id="A0A429XEC1"/>
<sequence length="268" mass="30877">MHLKLDNENIYYKEEGKAEKIFVMIHNAGGNHKFFQEQIKIFSNIGKVFAIDLPGHGLTKTMDKQYSILKYAKIIIKFIKKLNLNNICLIGLNNGANIGIEILNNNGDEFIDELILIDPPLFMKENFILEIEEFIDKLNTPNIEHFIEDLTSLLFIKAPNDIKLIAKQSFKSVSVRILISIFKDLINWNKNCNEKLLAINIPTLCIITDEHHCSYNKINNLNKNFEIGKVVGSKCWATLEVPEQINAMILRFLELQNLLISHILKKQK</sequence>